<proteinExistence type="predicted"/>
<evidence type="ECO:0000313" key="2">
    <source>
        <dbReference type="RefSeq" id="XP_026743851.1"/>
    </source>
</evidence>
<keyword evidence="1" id="KW-1185">Reference proteome</keyword>
<protein>
    <submittedName>
        <fullName evidence="2">Uncharacterized protein LOC113505381 isoform X2</fullName>
    </submittedName>
</protein>
<accession>A0A7E5WUK6</accession>
<gene>
    <name evidence="2" type="primary">LOC113505381</name>
</gene>
<reference evidence="2" key="1">
    <citation type="submission" date="2025-08" db="UniProtKB">
        <authorList>
            <consortium name="RefSeq"/>
        </authorList>
    </citation>
    <scope>IDENTIFICATION</scope>
</reference>
<dbReference type="AlphaFoldDB" id="A0A7E5WUK6"/>
<evidence type="ECO:0000313" key="1">
    <source>
        <dbReference type="Proteomes" id="UP000322000"/>
    </source>
</evidence>
<name>A0A7E5WUK6_TRINI</name>
<sequence length="301" mass="35545">MDVFLTGFPKKLLVATSVLVILAMVVMPSEARALQHKIRHERRQHDAVALTKDARIRQEELRRRPHRRPALLPQTKDPAERLRNLEAERFKNATRTIQKKLKNTRRYFNEERKVLNETREYRDGMPAWLPTINFVAIHFHTYKKQGATLSERKFAYVIPKLHKSLKEFLEIFDRLYKVEVDFADDPFSNYNRTRHELIWNTTRRLYSTIAEIEENMAAVNVPEQNFTPSKSLQALEMKVDAPQCLKNDYIAFRAYGNLLNNWFSEFKCPHGKKVTTKNAKCAAYEAKLIEKKNKRNKNTER</sequence>
<dbReference type="RefSeq" id="XP_026743851.1">
    <property type="nucleotide sequence ID" value="XM_026888050.1"/>
</dbReference>
<dbReference type="Proteomes" id="UP000322000">
    <property type="component" value="Chromosome 25"/>
</dbReference>
<dbReference type="GeneID" id="113505381"/>
<organism evidence="1 2">
    <name type="scientific">Trichoplusia ni</name>
    <name type="common">Cabbage looper</name>
    <dbReference type="NCBI Taxonomy" id="7111"/>
    <lineage>
        <taxon>Eukaryota</taxon>
        <taxon>Metazoa</taxon>
        <taxon>Ecdysozoa</taxon>
        <taxon>Arthropoda</taxon>
        <taxon>Hexapoda</taxon>
        <taxon>Insecta</taxon>
        <taxon>Pterygota</taxon>
        <taxon>Neoptera</taxon>
        <taxon>Endopterygota</taxon>
        <taxon>Lepidoptera</taxon>
        <taxon>Glossata</taxon>
        <taxon>Ditrysia</taxon>
        <taxon>Noctuoidea</taxon>
        <taxon>Noctuidae</taxon>
        <taxon>Plusiinae</taxon>
        <taxon>Trichoplusia</taxon>
    </lineage>
</organism>